<dbReference type="Pfam" id="PF11971">
    <property type="entry name" value="CAMSAP_CH"/>
    <property type="match status" value="1"/>
</dbReference>
<feature type="domain" description="Calponin-homology (CH)" evidence="1">
    <location>
        <begin position="199"/>
        <end position="332"/>
    </location>
</feature>
<dbReference type="InterPro" id="IPR001715">
    <property type="entry name" value="CH_dom"/>
</dbReference>
<dbReference type="GO" id="GO:0007026">
    <property type="term" value="P:negative regulation of microtubule depolymerization"/>
    <property type="evidence" value="ECO:0007669"/>
    <property type="project" value="TreeGrafter"/>
</dbReference>
<dbReference type="InterPro" id="IPR022613">
    <property type="entry name" value="CH_CAMSAP_2"/>
</dbReference>
<dbReference type="InterPro" id="IPR032940">
    <property type="entry name" value="CAMSAP"/>
</dbReference>
<sequence length="362" mass="41206">MWSAISRLFPKKNDSLESVKEVSNDLAMDRGDSRRSLSLYDSDGLDTYDLKLAKQKATVKWMLSKAFNNNVPENLKEPFYRDHEDQEHLKPQLVHSLANAELYCFALANIYSDPNYHNLNHSGVLQALARKGIFIPDAHLTETVLIQTNPLKLSAHMSVMEAVMTLYAKEVATPDRVCAAVQRFRTNSQYSTQNNLMPTDHEQALLLWINEAVSALKERTQQEGKEIRSGNGDKILADFPKISDLQEICDGVSLAALIAFYCPEDLDWNKITLNRVPTVSDRLRNLLLVNDFCLNSLPYSVFHMMPEDVSYMRGTMQPNLVVFLADLFNVLEIHPAKCVRFDRAAASLTQGKLCFIYLFLYY</sequence>
<dbReference type="PANTHER" id="PTHR21595:SF0">
    <property type="entry name" value="PATRONIN"/>
    <property type="match status" value="1"/>
</dbReference>
<evidence type="ECO:0000313" key="2">
    <source>
        <dbReference type="EMBL" id="JAS34110.1"/>
    </source>
</evidence>
<dbReference type="InterPro" id="IPR058042">
    <property type="entry name" value="CAMSAP_N"/>
</dbReference>
<gene>
    <name evidence="2" type="ORF">g.26358</name>
</gene>
<organism evidence="2">
    <name type="scientific">Clastoptera arizonana</name>
    <name type="common">Arizona spittle bug</name>
    <dbReference type="NCBI Taxonomy" id="38151"/>
    <lineage>
        <taxon>Eukaryota</taxon>
        <taxon>Metazoa</taxon>
        <taxon>Ecdysozoa</taxon>
        <taxon>Arthropoda</taxon>
        <taxon>Hexapoda</taxon>
        <taxon>Insecta</taxon>
        <taxon>Pterygota</taxon>
        <taxon>Neoptera</taxon>
        <taxon>Paraneoptera</taxon>
        <taxon>Hemiptera</taxon>
        <taxon>Auchenorrhyncha</taxon>
        <taxon>Cercopoidea</taxon>
        <taxon>Clastopteridae</taxon>
        <taxon>Clastoptera</taxon>
    </lineage>
</organism>
<dbReference type="GO" id="GO:0031122">
    <property type="term" value="P:cytoplasmic microtubule organization"/>
    <property type="evidence" value="ECO:0007669"/>
    <property type="project" value="TreeGrafter"/>
</dbReference>
<protein>
    <recommendedName>
        <fullName evidence="1">Calponin-homology (CH) domain-containing protein</fullName>
    </recommendedName>
</protein>
<dbReference type="GO" id="GO:0051011">
    <property type="term" value="F:microtubule minus-end binding"/>
    <property type="evidence" value="ECO:0007669"/>
    <property type="project" value="TreeGrafter"/>
</dbReference>
<evidence type="ECO:0000259" key="1">
    <source>
        <dbReference type="PROSITE" id="PS50021"/>
    </source>
</evidence>
<dbReference type="PANTHER" id="PTHR21595">
    <property type="entry name" value="PATRONIN"/>
    <property type="match status" value="1"/>
</dbReference>
<dbReference type="Gene3D" id="1.10.418.10">
    <property type="entry name" value="Calponin-like domain"/>
    <property type="match status" value="1"/>
</dbReference>
<name>A0A1B6E855_9HEMI</name>
<dbReference type="PROSITE" id="PS50021">
    <property type="entry name" value="CH"/>
    <property type="match status" value="1"/>
</dbReference>
<dbReference type="EMBL" id="GEDC01003188">
    <property type="protein sequence ID" value="JAS34110.1"/>
    <property type="molecule type" value="Transcribed_RNA"/>
</dbReference>
<dbReference type="GO" id="GO:0005516">
    <property type="term" value="F:calmodulin binding"/>
    <property type="evidence" value="ECO:0007669"/>
    <property type="project" value="InterPro"/>
</dbReference>
<dbReference type="Pfam" id="PF25532">
    <property type="entry name" value="CH_CAMSAP2_N"/>
    <property type="match status" value="1"/>
</dbReference>
<dbReference type="InterPro" id="IPR036872">
    <property type="entry name" value="CH_dom_sf"/>
</dbReference>
<dbReference type="SUPFAM" id="SSF47576">
    <property type="entry name" value="Calponin-homology domain, CH-domain"/>
    <property type="match status" value="1"/>
</dbReference>
<proteinExistence type="predicted"/>
<reference evidence="2" key="1">
    <citation type="submission" date="2015-12" db="EMBL/GenBank/DDBJ databases">
        <title>De novo transcriptome assembly of four potential Pierce s Disease insect vectors from Arizona vineyards.</title>
        <authorList>
            <person name="Tassone E.E."/>
        </authorList>
    </citation>
    <scope>NUCLEOTIDE SEQUENCE</scope>
</reference>
<dbReference type="AlphaFoldDB" id="A0A1B6E855"/>
<dbReference type="GO" id="GO:0036449">
    <property type="term" value="C:microtubule minus-end"/>
    <property type="evidence" value="ECO:0007669"/>
    <property type="project" value="TreeGrafter"/>
</dbReference>
<accession>A0A1B6E855</accession>